<accession>A0ABY5HKE3</accession>
<dbReference type="InterPro" id="IPR020617">
    <property type="entry name" value="Thiolase_C"/>
</dbReference>
<dbReference type="NCBIfam" id="TIGR01930">
    <property type="entry name" value="AcCoA-C-Actrans"/>
    <property type="match status" value="1"/>
</dbReference>
<name>A0ABY5HKE3_9GAMM</name>
<dbReference type="EMBL" id="CP073347">
    <property type="protein sequence ID" value="UTW12341.1"/>
    <property type="molecule type" value="Genomic_DNA"/>
</dbReference>
<dbReference type="SUPFAM" id="SSF53901">
    <property type="entry name" value="Thiolase-like"/>
    <property type="match status" value="2"/>
</dbReference>
<dbReference type="PANTHER" id="PTHR18919">
    <property type="entry name" value="ACETYL-COA C-ACYLTRANSFERASE"/>
    <property type="match status" value="1"/>
</dbReference>
<dbReference type="InterPro" id="IPR016039">
    <property type="entry name" value="Thiolase-like"/>
</dbReference>
<evidence type="ECO:0000259" key="6">
    <source>
        <dbReference type="Pfam" id="PF02803"/>
    </source>
</evidence>
<proteinExistence type="inferred from homology"/>
<evidence type="ECO:0000256" key="1">
    <source>
        <dbReference type="ARBA" id="ARBA00010982"/>
    </source>
</evidence>
<dbReference type="PROSITE" id="PS00098">
    <property type="entry name" value="THIOLASE_1"/>
    <property type="match status" value="1"/>
</dbReference>
<evidence type="ECO:0000256" key="2">
    <source>
        <dbReference type="ARBA" id="ARBA00022679"/>
    </source>
</evidence>
<keyword evidence="8" id="KW-1185">Reference proteome</keyword>
<reference evidence="7" key="1">
    <citation type="submission" date="2021-04" db="EMBL/GenBank/DDBJ databases">
        <title>Oceanospirillales bacteria with DddD are important DMSP degraders in coastal seawater.</title>
        <authorList>
            <person name="Liu J."/>
        </authorList>
    </citation>
    <scope>NUCLEOTIDE SEQUENCE</scope>
    <source>
        <strain evidence="7">D13-1</strain>
    </source>
</reference>
<feature type="domain" description="Thiolase N-terminal" evidence="5">
    <location>
        <begin position="5"/>
        <end position="263"/>
    </location>
</feature>
<dbReference type="Pfam" id="PF02803">
    <property type="entry name" value="Thiolase_C"/>
    <property type="match status" value="1"/>
</dbReference>
<evidence type="ECO:0000256" key="3">
    <source>
        <dbReference type="ARBA" id="ARBA00023315"/>
    </source>
</evidence>
<dbReference type="PROSITE" id="PS00737">
    <property type="entry name" value="THIOLASE_2"/>
    <property type="match status" value="1"/>
</dbReference>
<feature type="domain" description="Thiolase C-terminal" evidence="6">
    <location>
        <begin position="271"/>
        <end position="392"/>
    </location>
</feature>
<dbReference type="InterPro" id="IPR002155">
    <property type="entry name" value="Thiolase"/>
</dbReference>
<dbReference type="Pfam" id="PF00108">
    <property type="entry name" value="Thiolase_N"/>
    <property type="match status" value="1"/>
</dbReference>
<dbReference type="InterPro" id="IPR020610">
    <property type="entry name" value="Thiolase_AS"/>
</dbReference>
<evidence type="ECO:0000313" key="7">
    <source>
        <dbReference type="EMBL" id="UTW12341.1"/>
    </source>
</evidence>
<sequence>MFRQVYILSGTRTAIGDYGRSLSKYSPSQLAAAVTKEAIKRSTIDADIFEQAVFGNVIHTEARDMYVSRVAALEAGMSEHSRALTLNRLCGSGLQAVISATQMLQLGDIETAIAGGTESMSNAGYLLPSQRWGKRMGDGQVIDMMTGVLTDPFGNGHMGITAENVARQYGISRSDQDAYALQSHQRAALAISEGRFESQILPLEVNPHRPGKLFSEDEHVRSDATIEDFSTQRPVFDAEGSVTAANASGLNDAAAAITLASEDAVARLNAKPLARIVSYGHSGVKPEVMGIGPIDAVHQALHRANLSISDLDLIESNEAFAAQACAVSAVLALPSEKVNPNGGAVALGHPIGATGAILVVKALYELQRINGRYALITMCIGGGQGIALVIERV</sequence>
<dbReference type="InterPro" id="IPR020613">
    <property type="entry name" value="Thiolase_CS"/>
</dbReference>
<dbReference type="InterPro" id="IPR020616">
    <property type="entry name" value="Thiolase_N"/>
</dbReference>
<dbReference type="InterPro" id="IPR020615">
    <property type="entry name" value="Thiolase_acyl_enz_int_AS"/>
</dbReference>
<dbReference type="PANTHER" id="PTHR18919:SF107">
    <property type="entry name" value="ACETYL-COA ACETYLTRANSFERASE, CYTOSOLIC"/>
    <property type="match status" value="1"/>
</dbReference>
<dbReference type="Gene3D" id="3.40.47.10">
    <property type="match status" value="2"/>
</dbReference>
<evidence type="ECO:0000313" key="8">
    <source>
        <dbReference type="Proteomes" id="UP001058461"/>
    </source>
</evidence>
<evidence type="ECO:0000259" key="5">
    <source>
        <dbReference type="Pfam" id="PF00108"/>
    </source>
</evidence>
<gene>
    <name evidence="7" type="primary">bktB</name>
    <name evidence="7" type="ORF">KDW95_01260</name>
</gene>
<dbReference type="PIRSF" id="PIRSF000429">
    <property type="entry name" value="Ac-CoA_Ac_transf"/>
    <property type="match status" value="1"/>
</dbReference>
<dbReference type="NCBIfam" id="NF006552">
    <property type="entry name" value="PRK09051.1"/>
    <property type="match status" value="1"/>
</dbReference>
<comment type="similarity">
    <text evidence="1 4">Belongs to the thiolase-like superfamily. Thiolase family.</text>
</comment>
<keyword evidence="2 4" id="KW-0808">Transferase</keyword>
<keyword evidence="3 4" id="KW-0012">Acyltransferase</keyword>
<protein>
    <submittedName>
        <fullName evidence="7">Beta-ketothiolase BktB</fullName>
    </submittedName>
</protein>
<dbReference type="RefSeq" id="WP_255854410.1">
    <property type="nucleotide sequence ID" value="NZ_CP073347.1"/>
</dbReference>
<dbReference type="Proteomes" id="UP001058461">
    <property type="component" value="Chromosome"/>
</dbReference>
<dbReference type="PROSITE" id="PS00099">
    <property type="entry name" value="THIOLASE_3"/>
    <property type="match status" value="1"/>
</dbReference>
<evidence type="ECO:0000256" key="4">
    <source>
        <dbReference type="RuleBase" id="RU003557"/>
    </source>
</evidence>
<organism evidence="7 8">
    <name type="scientific">Marinobacterium rhizophilum</name>
    <dbReference type="NCBI Taxonomy" id="420402"/>
    <lineage>
        <taxon>Bacteria</taxon>
        <taxon>Pseudomonadati</taxon>
        <taxon>Pseudomonadota</taxon>
        <taxon>Gammaproteobacteria</taxon>
        <taxon>Oceanospirillales</taxon>
        <taxon>Oceanospirillaceae</taxon>
        <taxon>Marinobacterium</taxon>
    </lineage>
</organism>
<dbReference type="CDD" id="cd00751">
    <property type="entry name" value="thiolase"/>
    <property type="match status" value="1"/>
</dbReference>